<dbReference type="InterPro" id="IPR006665">
    <property type="entry name" value="OmpA-like"/>
</dbReference>
<proteinExistence type="predicted"/>
<dbReference type="InterPro" id="IPR050330">
    <property type="entry name" value="Bact_OuterMem_StrucFunc"/>
</dbReference>
<evidence type="ECO:0000313" key="7">
    <source>
        <dbReference type="EMBL" id="TXJ31475.1"/>
    </source>
</evidence>
<organism evidence="7 8">
    <name type="scientific">Brachyspira aalborgi</name>
    <dbReference type="NCBI Taxonomy" id="29522"/>
    <lineage>
        <taxon>Bacteria</taxon>
        <taxon>Pseudomonadati</taxon>
        <taxon>Spirochaetota</taxon>
        <taxon>Spirochaetia</taxon>
        <taxon>Brachyspirales</taxon>
        <taxon>Brachyspiraceae</taxon>
        <taxon>Brachyspira</taxon>
    </lineage>
</organism>
<feature type="domain" description="OmpA-like" evidence="6">
    <location>
        <begin position="206"/>
        <end position="318"/>
    </location>
</feature>
<dbReference type="AlphaFoldDB" id="A0A5C8E1K7"/>
<feature type="compositionally biased region" description="Basic and acidic residues" evidence="5">
    <location>
        <begin position="122"/>
        <end position="146"/>
    </location>
</feature>
<evidence type="ECO:0000256" key="4">
    <source>
        <dbReference type="PROSITE-ProRule" id="PRU00473"/>
    </source>
</evidence>
<dbReference type="Proteomes" id="UP000324707">
    <property type="component" value="Unassembled WGS sequence"/>
</dbReference>
<dbReference type="PROSITE" id="PS51257">
    <property type="entry name" value="PROKAR_LIPOPROTEIN"/>
    <property type="match status" value="1"/>
</dbReference>
<evidence type="ECO:0000256" key="3">
    <source>
        <dbReference type="ARBA" id="ARBA00023237"/>
    </source>
</evidence>
<dbReference type="PANTHER" id="PTHR30329:SF21">
    <property type="entry name" value="LIPOPROTEIN YIAD-RELATED"/>
    <property type="match status" value="1"/>
</dbReference>
<gene>
    <name evidence="7" type="ORF">EPJ69_07515</name>
</gene>
<evidence type="ECO:0000313" key="8">
    <source>
        <dbReference type="Proteomes" id="UP000324707"/>
    </source>
</evidence>
<dbReference type="InterPro" id="IPR006664">
    <property type="entry name" value="OMP_bac"/>
</dbReference>
<reference evidence="7 8" key="1">
    <citation type="journal article" date="1992" name="Lakartidningen">
        <title>[Penicillin V and not amoxicillin is the first choice preparation in acute otitis].</title>
        <authorList>
            <person name="Kamme C."/>
            <person name="Lundgren K."/>
            <person name="Prellner K."/>
        </authorList>
    </citation>
    <scope>NUCLEOTIDE SEQUENCE [LARGE SCALE GENOMIC DNA]</scope>
    <source>
        <strain evidence="7 8">PC5538III-lc</strain>
    </source>
</reference>
<evidence type="ECO:0000256" key="5">
    <source>
        <dbReference type="SAM" id="MobiDB-lite"/>
    </source>
</evidence>
<sequence length="329" mass="37335">MLKKVFIIIIIILSFVFYGCSSTPDTRNSTVLLYLSHKVEGPIYIPRADSGKEYDKPVDNTKASKKEKAKADTSKKEDKTTATKTTKTDTKEDKTKTTTTSKADTSKTEDKTKTTTATAKADTSKKEDKTTAKKTTKTDTKEDKKKTATTKSDTSKTEDKTKTTTATAKADTSKKQQDKADSSKRNDITYYTTNTYNGYQTRVTDGRGEMLILEKPIRFAFEKYNVTSDYNESIKYVADYLKENTNVRMVVEGHTDRVGPKAFNKGLSSRRSRAVITKLTRAGIKKDRLISSGVDFRYLEYNLNRLNRRVEFIIIRDDEDLTNYKEKVE</sequence>
<keyword evidence="3" id="KW-0998">Cell outer membrane</keyword>
<feature type="compositionally biased region" description="Basic and acidic residues" evidence="5">
    <location>
        <begin position="104"/>
        <end position="113"/>
    </location>
</feature>
<keyword evidence="2 4" id="KW-0472">Membrane</keyword>
<feature type="compositionally biased region" description="Basic and acidic residues" evidence="5">
    <location>
        <begin position="171"/>
        <end position="183"/>
    </location>
</feature>
<dbReference type="Gene3D" id="3.30.1330.60">
    <property type="entry name" value="OmpA-like domain"/>
    <property type="match status" value="1"/>
</dbReference>
<feature type="region of interest" description="Disordered" evidence="5">
    <location>
        <begin position="46"/>
        <end position="183"/>
    </location>
</feature>
<comment type="caution">
    <text evidence="7">The sequence shown here is derived from an EMBL/GenBank/DDBJ whole genome shotgun (WGS) entry which is preliminary data.</text>
</comment>
<evidence type="ECO:0000256" key="2">
    <source>
        <dbReference type="ARBA" id="ARBA00023136"/>
    </source>
</evidence>
<feature type="compositionally biased region" description="Basic and acidic residues" evidence="5">
    <location>
        <begin position="153"/>
        <end position="162"/>
    </location>
</feature>
<dbReference type="PRINTS" id="PR01021">
    <property type="entry name" value="OMPADOMAIN"/>
</dbReference>
<dbReference type="SUPFAM" id="SSF103088">
    <property type="entry name" value="OmpA-like"/>
    <property type="match status" value="1"/>
</dbReference>
<dbReference type="InterPro" id="IPR036737">
    <property type="entry name" value="OmpA-like_sf"/>
</dbReference>
<dbReference type="PANTHER" id="PTHR30329">
    <property type="entry name" value="STATOR ELEMENT OF FLAGELLAR MOTOR COMPLEX"/>
    <property type="match status" value="1"/>
</dbReference>
<protein>
    <submittedName>
        <fullName evidence="7">OmpA family protein</fullName>
    </submittedName>
</protein>
<dbReference type="Pfam" id="PF00691">
    <property type="entry name" value="OmpA"/>
    <property type="match status" value="1"/>
</dbReference>
<name>A0A5C8E1K7_9SPIR</name>
<dbReference type="GO" id="GO:0009279">
    <property type="term" value="C:cell outer membrane"/>
    <property type="evidence" value="ECO:0007669"/>
    <property type="project" value="UniProtKB-SubCell"/>
</dbReference>
<dbReference type="RefSeq" id="WP_147736810.1">
    <property type="nucleotide sequence ID" value="NZ_SAXX01000021.1"/>
</dbReference>
<feature type="compositionally biased region" description="Basic and acidic residues" evidence="5">
    <location>
        <begin position="49"/>
        <end position="96"/>
    </location>
</feature>
<comment type="subcellular location">
    <subcellularLocation>
        <location evidence="1">Cell outer membrane</location>
    </subcellularLocation>
</comment>
<dbReference type="PROSITE" id="PS51123">
    <property type="entry name" value="OMPA_2"/>
    <property type="match status" value="1"/>
</dbReference>
<evidence type="ECO:0000256" key="1">
    <source>
        <dbReference type="ARBA" id="ARBA00004442"/>
    </source>
</evidence>
<evidence type="ECO:0000259" key="6">
    <source>
        <dbReference type="PROSITE" id="PS51123"/>
    </source>
</evidence>
<accession>A0A5C8E1K7</accession>
<dbReference type="CDD" id="cd07185">
    <property type="entry name" value="OmpA_C-like"/>
    <property type="match status" value="1"/>
</dbReference>
<dbReference type="EMBL" id="SAXX01000021">
    <property type="protein sequence ID" value="TXJ31475.1"/>
    <property type="molecule type" value="Genomic_DNA"/>
</dbReference>